<organism evidence="2 3">
    <name type="scientific">Anaerotruncus colihominis</name>
    <dbReference type="NCBI Taxonomy" id="169435"/>
    <lineage>
        <taxon>Bacteria</taxon>
        <taxon>Bacillati</taxon>
        <taxon>Bacillota</taxon>
        <taxon>Clostridia</taxon>
        <taxon>Eubacteriales</taxon>
        <taxon>Oscillospiraceae</taxon>
        <taxon>Anaerotruncus</taxon>
    </lineage>
</organism>
<dbReference type="Proteomes" id="UP000446866">
    <property type="component" value="Unassembled WGS sequence"/>
</dbReference>
<protein>
    <recommendedName>
        <fullName evidence="4">Type II secretion system protein GspF domain-containing protein</fullName>
    </recommendedName>
</protein>
<dbReference type="EMBL" id="QXWK01000025">
    <property type="protein sequence ID" value="NBH62487.1"/>
    <property type="molecule type" value="Genomic_DNA"/>
</dbReference>
<reference evidence="2 3" key="1">
    <citation type="submission" date="2018-08" db="EMBL/GenBank/DDBJ databases">
        <title>Murine metabolic-syndrome-specific gut microbial biobank.</title>
        <authorList>
            <person name="Liu C."/>
        </authorList>
    </citation>
    <scope>NUCLEOTIDE SEQUENCE [LARGE SCALE GENOMIC DNA]</scope>
    <source>
        <strain evidence="2 3">28</strain>
    </source>
</reference>
<sequence length="197" mass="22387">MKIKTTPLFKARRLAAYTSKMLPELETKGKQQILARWRLFQSQKMEREIYSSCIVLKNLAMVHKDLPMSADFILEQLMECSGALQNTYADILSAYRLGQGEEAFRILTEQVPLKIAANFAAVLSKIDKINPAELIVHMTAFEEALMGERMTKGMSKAERKSLITTMAATATIFSILLNFTIVVVFMNTLQMIDQMFY</sequence>
<name>A0A845QP52_9FIRM</name>
<evidence type="ECO:0008006" key="4">
    <source>
        <dbReference type="Google" id="ProtNLM"/>
    </source>
</evidence>
<comment type="caution">
    <text evidence="2">The sequence shown here is derived from an EMBL/GenBank/DDBJ whole genome shotgun (WGS) entry which is preliminary data.</text>
</comment>
<evidence type="ECO:0000313" key="2">
    <source>
        <dbReference type="EMBL" id="NBH62487.1"/>
    </source>
</evidence>
<keyword evidence="1" id="KW-0812">Transmembrane</keyword>
<keyword evidence="1" id="KW-0472">Membrane</keyword>
<proteinExistence type="predicted"/>
<feature type="transmembrane region" description="Helical" evidence="1">
    <location>
        <begin position="162"/>
        <end position="186"/>
    </location>
</feature>
<evidence type="ECO:0000256" key="1">
    <source>
        <dbReference type="SAM" id="Phobius"/>
    </source>
</evidence>
<keyword evidence="1" id="KW-1133">Transmembrane helix</keyword>
<evidence type="ECO:0000313" key="3">
    <source>
        <dbReference type="Proteomes" id="UP000446866"/>
    </source>
</evidence>
<keyword evidence="3" id="KW-1185">Reference proteome</keyword>
<dbReference type="RefSeq" id="WP_160202775.1">
    <property type="nucleotide sequence ID" value="NZ_QXWK01000025.1"/>
</dbReference>
<gene>
    <name evidence="2" type="ORF">D0435_12590</name>
</gene>
<dbReference type="AlphaFoldDB" id="A0A845QP52"/>
<accession>A0A845QP52</accession>